<comment type="similarity">
    <text evidence="4">Belongs to the gamma-BBH/TMLD family.</text>
</comment>
<dbReference type="InterPro" id="IPR010376">
    <property type="entry name" value="GBBH-like_N"/>
</dbReference>
<dbReference type="GeneID" id="119725017"/>
<keyword evidence="5" id="KW-0479">Metal-binding</keyword>
<dbReference type="Proteomes" id="UP000887568">
    <property type="component" value="Unplaced"/>
</dbReference>
<evidence type="ECO:0000256" key="5">
    <source>
        <dbReference type="ARBA" id="ARBA00022723"/>
    </source>
</evidence>
<dbReference type="Gene3D" id="3.30.2020.30">
    <property type="match status" value="1"/>
</dbReference>
<evidence type="ECO:0008006" key="14">
    <source>
        <dbReference type="Google" id="ProtNLM"/>
    </source>
</evidence>
<dbReference type="FunFam" id="3.60.130.10:FF:000001">
    <property type="entry name" value="Trimethyllysine dioxygenase, mitochondrial"/>
    <property type="match status" value="1"/>
</dbReference>
<evidence type="ECO:0000259" key="11">
    <source>
        <dbReference type="Pfam" id="PF06155"/>
    </source>
</evidence>
<dbReference type="InterPro" id="IPR003819">
    <property type="entry name" value="TauD/TfdA-like"/>
</dbReference>
<dbReference type="GO" id="GO:0046872">
    <property type="term" value="F:metal ion binding"/>
    <property type="evidence" value="ECO:0007669"/>
    <property type="project" value="UniProtKB-KW"/>
</dbReference>
<accession>A0A913ZKJ8</accession>
<evidence type="ECO:0000313" key="12">
    <source>
        <dbReference type="EnsemblMetazoa" id="XP_038052313.1"/>
    </source>
</evidence>
<keyword evidence="7" id="KW-0223">Dioxygenase</keyword>
<dbReference type="Pfam" id="PF02668">
    <property type="entry name" value="TauD"/>
    <property type="match status" value="1"/>
</dbReference>
<dbReference type="InterPro" id="IPR042098">
    <property type="entry name" value="TauD-like_sf"/>
</dbReference>
<dbReference type="InterPro" id="IPR038492">
    <property type="entry name" value="GBBH-like_N_sf"/>
</dbReference>
<evidence type="ECO:0000256" key="1">
    <source>
        <dbReference type="ARBA" id="ARBA00001954"/>
    </source>
</evidence>
<dbReference type="OMA" id="MNVQNIC"/>
<evidence type="ECO:0000256" key="2">
    <source>
        <dbReference type="ARBA" id="ARBA00001961"/>
    </source>
</evidence>
<keyword evidence="13" id="KW-1185">Reference proteome</keyword>
<organism evidence="12 13">
    <name type="scientific">Patiria miniata</name>
    <name type="common">Bat star</name>
    <name type="synonym">Asterina miniata</name>
    <dbReference type="NCBI Taxonomy" id="46514"/>
    <lineage>
        <taxon>Eukaryota</taxon>
        <taxon>Metazoa</taxon>
        <taxon>Echinodermata</taxon>
        <taxon>Eleutherozoa</taxon>
        <taxon>Asterozoa</taxon>
        <taxon>Asteroidea</taxon>
        <taxon>Valvatacea</taxon>
        <taxon>Valvatida</taxon>
        <taxon>Asterinidae</taxon>
        <taxon>Patiria</taxon>
    </lineage>
</organism>
<keyword evidence="8" id="KW-0560">Oxidoreductase</keyword>
<dbReference type="FunFam" id="3.30.2020.30:FF:000002">
    <property type="entry name" value="Putative gamma-butyrobetaine dioxygenase"/>
    <property type="match status" value="1"/>
</dbReference>
<evidence type="ECO:0000256" key="9">
    <source>
        <dbReference type="ARBA" id="ARBA00023004"/>
    </source>
</evidence>
<evidence type="ECO:0000256" key="8">
    <source>
        <dbReference type="ARBA" id="ARBA00023002"/>
    </source>
</evidence>
<dbReference type="GO" id="GO:0005739">
    <property type="term" value="C:mitochondrion"/>
    <property type="evidence" value="ECO:0007669"/>
    <property type="project" value="TreeGrafter"/>
</dbReference>
<dbReference type="SUPFAM" id="SSF51197">
    <property type="entry name" value="Clavaminate synthase-like"/>
    <property type="match status" value="1"/>
</dbReference>
<dbReference type="OrthoDB" id="406634at2759"/>
<dbReference type="Gene3D" id="3.60.130.10">
    <property type="entry name" value="Clavaminate synthase-like"/>
    <property type="match status" value="1"/>
</dbReference>
<keyword evidence="9" id="KW-0408">Iron</keyword>
<name>A0A913ZKJ8_PATMI</name>
<evidence type="ECO:0000313" key="13">
    <source>
        <dbReference type="Proteomes" id="UP000887568"/>
    </source>
</evidence>
<comment type="cofactor">
    <cofactor evidence="1">
        <name>Fe(2+)</name>
        <dbReference type="ChEBI" id="CHEBI:29033"/>
    </cofactor>
</comment>
<protein>
    <recommendedName>
        <fullName evidence="14">Gamma-butyrobetaine dioxygenase</fullName>
    </recommendedName>
</protein>
<dbReference type="CDD" id="cd00250">
    <property type="entry name" value="CAS_like"/>
    <property type="match status" value="1"/>
</dbReference>
<feature type="domain" description="Gamma-butyrobetaine hydroxylase-like N-terminal" evidence="11">
    <location>
        <begin position="34"/>
        <end position="101"/>
    </location>
</feature>
<dbReference type="InterPro" id="IPR050411">
    <property type="entry name" value="AlphaKG_dependent_hydroxylases"/>
</dbReference>
<dbReference type="EnsemblMetazoa" id="XM_038196385.1">
    <property type="protein sequence ID" value="XP_038052313.1"/>
    <property type="gene ID" value="LOC119725017"/>
</dbReference>
<evidence type="ECO:0000256" key="3">
    <source>
        <dbReference type="ARBA" id="ARBA00005022"/>
    </source>
</evidence>
<dbReference type="GO" id="GO:0008336">
    <property type="term" value="F:gamma-butyrobetaine dioxygenase activity"/>
    <property type="evidence" value="ECO:0007669"/>
    <property type="project" value="TreeGrafter"/>
</dbReference>
<keyword evidence="6" id="KW-0124">Carnitine biosynthesis</keyword>
<proteinExistence type="inferred from homology"/>
<evidence type="ECO:0000256" key="7">
    <source>
        <dbReference type="ARBA" id="ARBA00022964"/>
    </source>
</evidence>
<evidence type="ECO:0000256" key="4">
    <source>
        <dbReference type="ARBA" id="ARBA00008654"/>
    </source>
</evidence>
<dbReference type="PANTHER" id="PTHR10696">
    <property type="entry name" value="GAMMA-BUTYROBETAINE HYDROXYLASE-RELATED"/>
    <property type="match status" value="1"/>
</dbReference>
<feature type="domain" description="TauD/TfdA-like" evidence="10">
    <location>
        <begin position="122"/>
        <end position="373"/>
    </location>
</feature>
<dbReference type="RefSeq" id="XP_038052313.1">
    <property type="nucleotide sequence ID" value="XM_038196385.1"/>
</dbReference>
<sequence length="397" mass="46177">MTETANGEAQPRLLKVTRDDQAKWYVADLSDYYSGKYPYVWLRDNCQCSQCYNKECLQRETLTADMDPEVLPASESVVDDGRALEVVWPDQHRSSYRADWLDCQRFSESQIDPISHPEYQVWGAEMNGNIPTFDYASILSTDKVLYEWLRVLQTTGIALVQRAPKEKGVCRQLAERVAFFRRTIYGEEWQVESKPNVSSLGYTSKYLVLHTDLPYYISPPEVQLLHCIEQAKGKGGENQFVDGWNIVRQLKAEHPEAYKLLSGVPIDYKNAATDQYPFHMKASRPIIDYDLRGELCMRYNDPIRAPYMLMPVEKVTEMYKAIKLFNQVIYRPQNLVHHRLTEGEMVTFNNRRLLHGRSSFEVQAGSSRLLEGGYIDWDEVRSRTRVLREKLYGIKRL</sequence>
<comment type="cofactor">
    <cofactor evidence="2">
        <name>L-ascorbate</name>
        <dbReference type="ChEBI" id="CHEBI:38290"/>
    </cofactor>
</comment>
<comment type="pathway">
    <text evidence="3">Amine and polyamine biosynthesis; carnitine biosynthesis.</text>
</comment>
<dbReference type="AlphaFoldDB" id="A0A913ZKJ8"/>
<evidence type="ECO:0000256" key="6">
    <source>
        <dbReference type="ARBA" id="ARBA00022873"/>
    </source>
</evidence>
<dbReference type="Pfam" id="PF06155">
    <property type="entry name" value="GBBH-like_N"/>
    <property type="match status" value="1"/>
</dbReference>
<dbReference type="GO" id="GO:0045329">
    <property type="term" value="P:carnitine biosynthetic process"/>
    <property type="evidence" value="ECO:0007669"/>
    <property type="project" value="UniProtKB-KW"/>
</dbReference>
<dbReference type="PANTHER" id="PTHR10696:SF33">
    <property type="entry name" value="GAMMA-BUTYROBETAINE DIOXYGENASE"/>
    <property type="match status" value="1"/>
</dbReference>
<reference evidence="12" key="1">
    <citation type="submission" date="2022-11" db="UniProtKB">
        <authorList>
            <consortium name="EnsemblMetazoa"/>
        </authorList>
    </citation>
    <scope>IDENTIFICATION</scope>
</reference>
<evidence type="ECO:0000259" key="10">
    <source>
        <dbReference type="Pfam" id="PF02668"/>
    </source>
</evidence>